<evidence type="ECO:0000313" key="2">
    <source>
        <dbReference type="EMBL" id="EKX38659.1"/>
    </source>
</evidence>
<protein>
    <submittedName>
        <fullName evidence="2 3">Uncharacterized protein</fullName>
    </submittedName>
</protein>
<dbReference type="EMBL" id="JH993046">
    <property type="protein sequence ID" value="EKX38659.1"/>
    <property type="molecule type" value="Genomic_DNA"/>
</dbReference>
<proteinExistence type="predicted"/>
<dbReference type="GeneID" id="17295421"/>
<evidence type="ECO:0000313" key="3">
    <source>
        <dbReference type="EnsemblProtists" id="EKX38659"/>
    </source>
</evidence>
<dbReference type="PaxDb" id="55529-EKX38659"/>
<dbReference type="KEGG" id="gtt:GUITHDRAFT_115207"/>
<dbReference type="EnsemblProtists" id="EKX38659">
    <property type="protein sequence ID" value="EKX38659"/>
    <property type="gene ID" value="GUITHDRAFT_115207"/>
</dbReference>
<reference evidence="2 4" key="1">
    <citation type="journal article" date="2012" name="Nature">
        <title>Algal genomes reveal evolutionary mosaicism and the fate of nucleomorphs.</title>
        <authorList>
            <consortium name="DOE Joint Genome Institute"/>
            <person name="Curtis B.A."/>
            <person name="Tanifuji G."/>
            <person name="Burki F."/>
            <person name="Gruber A."/>
            <person name="Irimia M."/>
            <person name="Maruyama S."/>
            <person name="Arias M.C."/>
            <person name="Ball S.G."/>
            <person name="Gile G.H."/>
            <person name="Hirakawa Y."/>
            <person name="Hopkins J.F."/>
            <person name="Kuo A."/>
            <person name="Rensing S.A."/>
            <person name="Schmutz J."/>
            <person name="Symeonidi A."/>
            <person name="Elias M."/>
            <person name="Eveleigh R.J."/>
            <person name="Herman E.K."/>
            <person name="Klute M.J."/>
            <person name="Nakayama T."/>
            <person name="Obornik M."/>
            <person name="Reyes-Prieto A."/>
            <person name="Armbrust E.V."/>
            <person name="Aves S.J."/>
            <person name="Beiko R.G."/>
            <person name="Coutinho P."/>
            <person name="Dacks J.B."/>
            <person name="Durnford D.G."/>
            <person name="Fast N.M."/>
            <person name="Green B.R."/>
            <person name="Grisdale C.J."/>
            <person name="Hempel F."/>
            <person name="Henrissat B."/>
            <person name="Hoppner M.P."/>
            <person name="Ishida K."/>
            <person name="Kim E."/>
            <person name="Koreny L."/>
            <person name="Kroth P.G."/>
            <person name="Liu Y."/>
            <person name="Malik S.B."/>
            <person name="Maier U.G."/>
            <person name="McRose D."/>
            <person name="Mock T."/>
            <person name="Neilson J.A."/>
            <person name="Onodera N.T."/>
            <person name="Poole A.M."/>
            <person name="Pritham E.J."/>
            <person name="Richards T.A."/>
            <person name="Rocap G."/>
            <person name="Roy S.W."/>
            <person name="Sarai C."/>
            <person name="Schaack S."/>
            <person name="Shirato S."/>
            <person name="Slamovits C.H."/>
            <person name="Spencer D.F."/>
            <person name="Suzuki S."/>
            <person name="Worden A.Z."/>
            <person name="Zauner S."/>
            <person name="Barry K."/>
            <person name="Bell C."/>
            <person name="Bharti A.K."/>
            <person name="Crow J.A."/>
            <person name="Grimwood J."/>
            <person name="Kramer R."/>
            <person name="Lindquist E."/>
            <person name="Lucas S."/>
            <person name="Salamov A."/>
            <person name="McFadden G.I."/>
            <person name="Lane C.E."/>
            <person name="Keeling P.J."/>
            <person name="Gray M.W."/>
            <person name="Grigoriev I.V."/>
            <person name="Archibald J.M."/>
        </authorList>
    </citation>
    <scope>NUCLEOTIDE SEQUENCE</scope>
    <source>
        <strain evidence="2 4">CCMP2712</strain>
    </source>
</reference>
<feature type="region of interest" description="Disordered" evidence="1">
    <location>
        <begin position="1"/>
        <end position="219"/>
    </location>
</feature>
<dbReference type="HOGENOM" id="CLU_536891_0_0_1"/>
<evidence type="ECO:0000313" key="4">
    <source>
        <dbReference type="Proteomes" id="UP000011087"/>
    </source>
</evidence>
<gene>
    <name evidence="2" type="ORF">GUITHDRAFT_115207</name>
</gene>
<dbReference type="AlphaFoldDB" id="L1IRX7"/>
<feature type="compositionally biased region" description="Basic and acidic residues" evidence="1">
    <location>
        <begin position="38"/>
        <end position="73"/>
    </location>
</feature>
<keyword evidence="4" id="KW-1185">Reference proteome</keyword>
<name>L1IRX7_GUITC</name>
<feature type="compositionally biased region" description="Polar residues" evidence="1">
    <location>
        <begin position="109"/>
        <end position="154"/>
    </location>
</feature>
<dbReference type="RefSeq" id="XP_005825639.1">
    <property type="nucleotide sequence ID" value="XM_005825582.1"/>
</dbReference>
<evidence type="ECO:0000256" key="1">
    <source>
        <dbReference type="SAM" id="MobiDB-lite"/>
    </source>
</evidence>
<reference evidence="3" key="3">
    <citation type="submission" date="2016-03" db="UniProtKB">
        <authorList>
            <consortium name="EnsemblProtists"/>
        </authorList>
    </citation>
    <scope>IDENTIFICATION</scope>
</reference>
<accession>L1IRX7</accession>
<reference evidence="4" key="2">
    <citation type="submission" date="2012-11" db="EMBL/GenBank/DDBJ databases">
        <authorList>
            <person name="Kuo A."/>
            <person name="Curtis B.A."/>
            <person name="Tanifuji G."/>
            <person name="Burki F."/>
            <person name="Gruber A."/>
            <person name="Irimia M."/>
            <person name="Maruyama S."/>
            <person name="Arias M.C."/>
            <person name="Ball S.G."/>
            <person name="Gile G.H."/>
            <person name="Hirakawa Y."/>
            <person name="Hopkins J.F."/>
            <person name="Rensing S.A."/>
            <person name="Schmutz J."/>
            <person name="Symeonidi A."/>
            <person name="Elias M."/>
            <person name="Eveleigh R.J."/>
            <person name="Herman E.K."/>
            <person name="Klute M.J."/>
            <person name="Nakayama T."/>
            <person name="Obornik M."/>
            <person name="Reyes-Prieto A."/>
            <person name="Armbrust E.V."/>
            <person name="Aves S.J."/>
            <person name="Beiko R.G."/>
            <person name="Coutinho P."/>
            <person name="Dacks J.B."/>
            <person name="Durnford D.G."/>
            <person name="Fast N.M."/>
            <person name="Green B.R."/>
            <person name="Grisdale C."/>
            <person name="Hempe F."/>
            <person name="Henrissat B."/>
            <person name="Hoppner M.P."/>
            <person name="Ishida K.-I."/>
            <person name="Kim E."/>
            <person name="Koreny L."/>
            <person name="Kroth P.G."/>
            <person name="Liu Y."/>
            <person name="Malik S.-B."/>
            <person name="Maier U.G."/>
            <person name="McRose D."/>
            <person name="Mock T."/>
            <person name="Neilson J.A."/>
            <person name="Onodera N.T."/>
            <person name="Poole A.M."/>
            <person name="Pritham E.J."/>
            <person name="Richards T.A."/>
            <person name="Rocap G."/>
            <person name="Roy S.W."/>
            <person name="Sarai C."/>
            <person name="Schaack S."/>
            <person name="Shirato S."/>
            <person name="Slamovits C.H."/>
            <person name="Spencer D.F."/>
            <person name="Suzuki S."/>
            <person name="Worden A.Z."/>
            <person name="Zauner S."/>
            <person name="Barry K."/>
            <person name="Bell C."/>
            <person name="Bharti A.K."/>
            <person name="Crow J.A."/>
            <person name="Grimwood J."/>
            <person name="Kramer R."/>
            <person name="Lindquist E."/>
            <person name="Lucas S."/>
            <person name="Salamov A."/>
            <person name="McFadden G.I."/>
            <person name="Lane C.E."/>
            <person name="Keeling P.J."/>
            <person name="Gray M.W."/>
            <person name="Grigoriev I.V."/>
            <person name="Archibald J.M."/>
        </authorList>
    </citation>
    <scope>NUCLEOTIDE SEQUENCE</scope>
    <source>
        <strain evidence="4">CCMP2712</strain>
    </source>
</reference>
<sequence>MDALENNNMDHDKAFSELEEELTRCTWTTTTRSKKKSDKSPSKDEKSPKGRGQRNKDDKHGDKKRNFAKDKSKSPSGQDRNAHSDRSSTFAQSPDSGYRSKKSPGPEQVRSQELEASSQGGMASTPSPVRSAETNNASPPLPSRTTPAWSNAAESKSLFAPKPISPASTSQKSENGKNDADGSANAASMDTLDPASANSDQRALEPQQSAKSSQNTQSENLLEVEVNRKEENQNANILPNTSSSFAEEHTLGKNDTNPAQINPAHQDLNQNIAHDQFQKMYPMGMMSSAMGVQSSANIPADSGVPMYGMGASGMFSNQSRLPQVNGQSRMDSYGVNRDGQSQMSMKQNAGAASVQQQMMQQATMMNWQANMMNWNMAPTQMTPMFPVQFTNYGAVHGQMYGGQPYPQQNAFSGQKGYSNLNKKQTFTGNMPNAPHMMHPDMNNYRDMMKMASAAGAYQNGSGAFSYMPANASMYGMDLMGAYGMQGFSNVNGMNGMHDSMMQPAVDVK</sequence>
<organism evidence="2">
    <name type="scientific">Guillardia theta (strain CCMP2712)</name>
    <name type="common">Cryptophyte</name>
    <dbReference type="NCBI Taxonomy" id="905079"/>
    <lineage>
        <taxon>Eukaryota</taxon>
        <taxon>Cryptophyceae</taxon>
        <taxon>Pyrenomonadales</taxon>
        <taxon>Geminigeraceae</taxon>
        <taxon>Guillardia</taxon>
    </lineage>
</organism>
<dbReference type="Proteomes" id="UP000011087">
    <property type="component" value="Unassembled WGS sequence"/>
</dbReference>
<feature type="compositionally biased region" description="Polar residues" evidence="1">
    <location>
        <begin position="196"/>
        <end position="219"/>
    </location>
</feature>